<dbReference type="EMBL" id="KV009540">
    <property type="protein sequence ID" value="KZV29077.1"/>
    <property type="molecule type" value="Genomic_DNA"/>
</dbReference>
<evidence type="ECO:0000313" key="2">
    <source>
        <dbReference type="EMBL" id="KZV29077.1"/>
    </source>
</evidence>
<feature type="region of interest" description="Disordered" evidence="1">
    <location>
        <begin position="126"/>
        <end position="149"/>
    </location>
</feature>
<name>A0A2Z7B669_9LAMI</name>
<organism evidence="2 3">
    <name type="scientific">Dorcoceras hygrometricum</name>
    <dbReference type="NCBI Taxonomy" id="472368"/>
    <lineage>
        <taxon>Eukaryota</taxon>
        <taxon>Viridiplantae</taxon>
        <taxon>Streptophyta</taxon>
        <taxon>Embryophyta</taxon>
        <taxon>Tracheophyta</taxon>
        <taxon>Spermatophyta</taxon>
        <taxon>Magnoliopsida</taxon>
        <taxon>eudicotyledons</taxon>
        <taxon>Gunneridae</taxon>
        <taxon>Pentapetalae</taxon>
        <taxon>asterids</taxon>
        <taxon>lamiids</taxon>
        <taxon>Lamiales</taxon>
        <taxon>Gesneriaceae</taxon>
        <taxon>Didymocarpoideae</taxon>
        <taxon>Trichosporeae</taxon>
        <taxon>Loxocarpinae</taxon>
        <taxon>Dorcoceras</taxon>
    </lineage>
</organism>
<dbReference type="PROSITE" id="PS51257">
    <property type="entry name" value="PROKAR_LIPOPROTEIN"/>
    <property type="match status" value="1"/>
</dbReference>
<gene>
    <name evidence="2" type="ORF">F511_42769</name>
</gene>
<protein>
    <submittedName>
        <fullName evidence="2">Uncharacterized protein</fullName>
    </submittedName>
</protein>
<sequence length="166" mass="18643">MIRWPPPVIVAVTAACCRTLFLRSWRGESVRDNSLCFLLQGSEGIWKSVVDRIRRTIGDSTVELPRKTGIIGVRHKVVIACWHLCLAPTGITRTRLFSVDCGSLRQSGPRPDPRLLRQAALEALTRSARTDSPNRTGRKRISGDNGRRRRRLERRGGAAFVLGFRV</sequence>
<evidence type="ECO:0000256" key="1">
    <source>
        <dbReference type="SAM" id="MobiDB-lite"/>
    </source>
</evidence>
<keyword evidence="3" id="KW-1185">Reference proteome</keyword>
<dbReference type="Proteomes" id="UP000250235">
    <property type="component" value="Unassembled WGS sequence"/>
</dbReference>
<dbReference type="AlphaFoldDB" id="A0A2Z7B669"/>
<proteinExistence type="predicted"/>
<reference evidence="2 3" key="1">
    <citation type="journal article" date="2015" name="Proc. Natl. Acad. Sci. U.S.A.">
        <title>The resurrection genome of Boea hygrometrica: A blueprint for survival of dehydration.</title>
        <authorList>
            <person name="Xiao L."/>
            <person name="Yang G."/>
            <person name="Zhang L."/>
            <person name="Yang X."/>
            <person name="Zhao S."/>
            <person name="Ji Z."/>
            <person name="Zhou Q."/>
            <person name="Hu M."/>
            <person name="Wang Y."/>
            <person name="Chen M."/>
            <person name="Xu Y."/>
            <person name="Jin H."/>
            <person name="Xiao X."/>
            <person name="Hu G."/>
            <person name="Bao F."/>
            <person name="Hu Y."/>
            <person name="Wan P."/>
            <person name="Li L."/>
            <person name="Deng X."/>
            <person name="Kuang T."/>
            <person name="Xiang C."/>
            <person name="Zhu J.K."/>
            <person name="Oliver M.J."/>
            <person name="He Y."/>
        </authorList>
    </citation>
    <scope>NUCLEOTIDE SEQUENCE [LARGE SCALE GENOMIC DNA]</scope>
    <source>
        <strain evidence="3">cv. XS01</strain>
    </source>
</reference>
<accession>A0A2Z7B669</accession>
<evidence type="ECO:0000313" key="3">
    <source>
        <dbReference type="Proteomes" id="UP000250235"/>
    </source>
</evidence>